<reference evidence="1" key="2">
    <citation type="submission" date="2020-09" db="EMBL/GenBank/DDBJ databases">
        <authorList>
            <person name="Sun Q."/>
            <person name="Ohkuma M."/>
        </authorList>
    </citation>
    <scope>NUCLEOTIDE SEQUENCE</scope>
    <source>
        <strain evidence="1">JCM 3131</strain>
    </source>
</reference>
<accession>A0A918EUD4</accession>
<name>A0A918EUD4_9ACTN</name>
<gene>
    <name evidence="1" type="ORF">GCM10010145_48430</name>
</gene>
<reference evidence="1" key="1">
    <citation type="journal article" date="2014" name="Int. J. Syst. Evol. Microbiol.">
        <title>Complete genome sequence of Corynebacterium casei LMG S-19264T (=DSM 44701T), isolated from a smear-ripened cheese.</title>
        <authorList>
            <consortium name="US DOE Joint Genome Institute (JGI-PGF)"/>
            <person name="Walter F."/>
            <person name="Albersmeier A."/>
            <person name="Kalinowski J."/>
            <person name="Ruckert C."/>
        </authorList>
    </citation>
    <scope>NUCLEOTIDE SEQUENCE</scope>
    <source>
        <strain evidence="1">JCM 3131</strain>
    </source>
</reference>
<dbReference type="AlphaFoldDB" id="A0A918EUD4"/>
<evidence type="ECO:0000313" key="1">
    <source>
        <dbReference type="EMBL" id="GGQ73024.1"/>
    </source>
</evidence>
<dbReference type="Proteomes" id="UP000620156">
    <property type="component" value="Unassembled WGS sequence"/>
</dbReference>
<organism evidence="1 2">
    <name type="scientific">Streptomyces ruber</name>
    <dbReference type="NCBI Taxonomy" id="83378"/>
    <lineage>
        <taxon>Bacteria</taxon>
        <taxon>Bacillati</taxon>
        <taxon>Actinomycetota</taxon>
        <taxon>Actinomycetes</taxon>
        <taxon>Kitasatosporales</taxon>
        <taxon>Streptomycetaceae</taxon>
        <taxon>Streptomyces</taxon>
    </lineage>
</organism>
<proteinExistence type="predicted"/>
<keyword evidence="2" id="KW-1185">Reference proteome</keyword>
<dbReference type="EMBL" id="BMQK01000012">
    <property type="protein sequence ID" value="GGQ73024.1"/>
    <property type="molecule type" value="Genomic_DNA"/>
</dbReference>
<evidence type="ECO:0000313" key="2">
    <source>
        <dbReference type="Proteomes" id="UP000620156"/>
    </source>
</evidence>
<protein>
    <submittedName>
        <fullName evidence="1">Uncharacterized protein</fullName>
    </submittedName>
</protein>
<comment type="caution">
    <text evidence="1">The sequence shown here is derived from an EMBL/GenBank/DDBJ whole genome shotgun (WGS) entry which is preliminary data.</text>
</comment>
<sequence>MDLLPAGAVLAPVGAGHRLDAHLGDVDAERGGDGLLRQACDRPSGLGRAQQQRQVIRHAGVRGGRDHDGAAGQAAVLPQPADLAGERLLDGAFQAVADHAHRGPSLR</sequence>